<proteinExistence type="predicted"/>
<dbReference type="Pfam" id="PF01547">
    <property type="entry name" value="SBP_bac_1"/>
    <property type="match status" value="1"/>
</dbReference>
<protein>
    <recommendedName>
        <fullName evidence="2">ABC transporter substrate-binding protein</fullName>
    </recommendedName>
</protein>
<dbReference type="SUPFAM" id="SSF53850">
    <property type="entry name" value="Periplasmic binding protein-like II"/>
    <property type="match status" value="1"/>
</dbReference>
<evidence type="ECO:0008006" key="2">
    <source>
        <dbReference type="Google" id="ProtNLM"/>
    </source>
</evidence>
<dbReference type="InterPro" id="IPR050490">
    <property type="entry name" value="Bact_solute-bd_prot1"/>
</dbReference>
<reference evidence="1" key="1">
    <citation type="submission" date="2018-05" db="EMBL/GenBank/DDBJ databases">
        <authorList>
            <person name="Lanie J.A."/>
            <person name="Ng W.-L."/>
            <person name="Kazmierczak K.M."/>
            <person name="Andrzejewski T.M."/>
            <person name="Davidsen T.M."/>
            <person name="Wayne K.J."/>
            <person name="Tettelin H."/>
            <person name="Glass J.I."/>
            <person name="Rusch D."/>
            <person name="Podicherti R."/>
            <person name="Tsui H.-C.T."/>
            <person name="Winkler M.E."/>
        </authorList>
    </citation>
    <scope>NUCLEOTIDE SEQUENCE</scope>
</reference>
<dbReference type="AlphaFoldDB" id="A0A381NP58"/>
<name>A0A381NP58_9ZZZZ</name>
<evidence type="ECO:0000313" key="1">
    <source>
        <dbReference type="EMBL" id="SUZ56341.1"/>
    </source>
</evidence>
<gene>
    <name evidence="1" type="ORF">METZ01_LOCUS9195</name>
</gene>
<accession>A0A381NP58</accession>
<dbReference type="EMBL" id="UINC01000495">
    <property type="protein sequence ID" value="SUZ56341.1"/>
    <property type="molecule type" value="Genomic_DNA"/>
</dbReference>
<dbReference type="Gene3D" id="3.40.190.10">
    <property type="entry name" value="Periplasmic binding protein-like II"/>
    <property type="match status" value="1"/>
</dbReference>
<sequence>MIKFFVKAISVALISISLTLISAVSFAATDVRIMWYGDGDKENVPMQRQIDAFNAANPDINVILDVVPYEAIQNTLPIQLAAGEGPDIARVTDLGGLNKYYADITPHVANPQYYEDSFGPFLKWYRKSGDTSSIHGFHSTMTVTGPYVNKTLFEQAGVELLGPGATWAEWADAANAVASKLDIPIPMAWDRSGHRVSGPAVSMGAKYFDSNGDPKLVDDGLKAMTQMLYDWHQDGTMSKDLWGSVSGTKYHAPNDWWNAAEVVFMMSGSWQIGRFANEVGDDFDWWAVPAPCGPAACTGMPGGNALLAFTANDAVGKVIDYLSSKEQLGAFIGEVLAIPGHLDLPVNYQTDDANAKHALETFAGAVPTIDQVAFDLQAHADNRIMFNAIISRLGQAIVGEMSLEEAWVKMDEDVEKQLKEKHGG</sequence>
<dbReference type="InterPro" id="IPR006059">
    <property type="entry name" value="SBP"/>
</dbReference>
<dbReference type="PANTHER" id="PTHR43649">
    <property type="entry name" value="ARABINOSE-BINDING PROTEIN-RELATED"/>
    <property type="match status" value="1"/>
</dbReference>
<organism evidence="1">
    <name type="scientific">marine metagenome</name>
    <dbReference type="NCBI Taxonomy" id="408172"/>
    <lineage>
        <taxon>unclassified sequences</taxon>
        <taxon>metagenomes</taxon>
        <taxon>ecological metagenomes</taxon>
    </lineage>
</organism>